<name>A0A6V7GYU0_9HYME</name>
<keyword evidence="2" id="KW-1185">Reference proteome</keyword>
<reference evidence="1" key="1">
    <citation type="submission" date="2020-07" db="EMBL/GenBank/DDBJ databases">
        <authorList>
            <person name="Nazaruddin N."/>
        </authorList>
    </citation>
    <scope>NUCLEOTIDE SEQUENCE</scope>
</reference>
<gene>
    <name evidence="1" type="ORF">MHI_LOCUS85862</name>
</gene>
<dbReference type="EMBL" id="CAJDYZ010001508">
    <property type="protein sequence ID" value="CAD1468918.1"/>
    <property type="molecule type" value="Genomic_DNA"/>
</dbReference>
<comment type="caution">
    <text evidence="1">The sequence shown here is derived from an EMBL/GenBank/DDBJ whole genome shotgun (WGS) entry which is preliminary data.</text>
</comment>
<protein>
    <submittedName>
        <fullName evidence="1">Uncharacterized protein</fullName>
    </submittedName>
</protein>
<organism evidence="1 2">
    <name type="scientific">Heterotrigona itama</name>
    <dbReference type="NCBI Taxonomy" id="395501"/>
    <lineage>
        <taxon>Eukaryota</taxon>
        <taxon>Metazoa</taxon>
        <taxon>Ecdysozoa</taxon>
        <taxon>Arthropoda</taxon>
        <taxon>Hexapoda</taxon>
        <taxon>Insecta</taxon>
        <taxon>Pterygota</taxon>
        <taxon>Neoptera</taxon>
        <taxon>Endopterygota</taxon>
        <taxon>Hymenoptera</taxon>
        <taxon>Apocrita</taxon>
        <taxon>Aculeata</taxon>
        <taxon>Apoidea</taxon>
        <taxon>Anthophila</taxon>
        <taxon>Apidae</taxon>
        <taxon>Heterotrigona</taxon>
    </lineage>
</organism>
<evidence type="ECO:0000313" key="1">
    <source>
        <dbReference type="EMBL" id="CAD1468918.1"/>
    </source>
</evidence>
<accession>A0A6V7GYU0</accession>
<dbReference type="OrthoDB" id="10395615at2759"/>
<evidence type="ECO:0000313" key="2">
    <source>
        <dbReference type="Proteomes" id="UP000752696"/>
    </source>
</evidence>
<feature type="non-terminal residue" evidence="1">
    <location>
        <position position="1"/>
    </location>
</feature>
<dbReference type="Proteomes" id="UP000752696">
    <property type="component" value="Unassembled WGS sequence"/>
</dbReference>
<proteinExistence type="predicted"/>
<sequence length="103" mass="11825">KSSILLNTEFHDERNQIEKSPKASDLTKFEDLEIVNPLFEALADRDSKPAKTRSEPVNARTTSEIACAKKVQNKIFPFRDLFSKKLNFKPFICGMLHFIPNEV</sequence>
<dbReference type="AlphaFoldDB" id="A0A6V7GYU0"/>